<feature type="domain" description="C2H2-type" evidence="12">
    <location>
        <begin position="286"/>
        <end position="313"/>
    </location>
</feature>
<feature type="domain" description="C2H2-type" evidence="12">
    <location>
        <begin position="342"/>
        <end position="364"/>
    </location>
</feature>
<evidence type="ECO:0000256" key="9">
    <source>
        <dbReference type="ARBA" id="ARBA00023242"/>
    </source>
</evidence>
<dbReference type="GO" id="GO:0008270">
    <property type="term" value="F:zinc ion binding"/>
    <property type="evidence" value="ECO:0007669"/>
    <property type="project" value="UniProtKB-KW"/>
</dbReference>
<dbReference type="Proteomes" id="UP000265140">
    <property type="component" value="Chromosome 3"/>
</dbReference>
<comment type="subcellular location">
    <subcellularLocation>
        <location evidence="1">Nucleus</location>
    </subcellularLocation>
</comment>
<keyword evidence="14" id="KW-1185">Reference proteome</keyword>
<dbReference type="SUPFAM" id="SSF57667">
    <property type="entry name" value="beta-beta-alpha zinc fingers"/>
    <property type="match status" value="2"/>
</dbReference>
<evidence type="ECO:0000259" key="12">
    <source>
        <dbReference type="PROSITE" id="PS50157"/>
    </source>
</evidence>
<dbReference type="InParanoid" id="A0A3P8YFA4"/>
<dbReference type="STRING" id="8010.ENSELUP00000014560"/>
<keyword evidence="3" id="KW-0677">Repeat</keyword>
<dbReference type="PROSITE" id="PS00028">
    <property type="entry name" value="ZINC_FINGER_C2H2_1"/>
    <property type="match status" value="2"/>
</dbReference>
<reference evidence="13" key="3">
    <citation type="submission" date="2025-08" db="UniProtKB">
        <authorList>
            <consortium name="Ensembl"/>
        </authorList>
    </citation>
    <scope>IDENTIFICATION</scope>
</reference>
<dbReference type="FunFam" id="3.30.160.60:FF:000624">
    <property type="entry name" value="zinc finger protein 697"/>
    <property type="match status" value="1"/>
</dbReference>
<evidence type="ECO:0000256" key="2">
    <source>
        <dbReference type="ARBA" id="ARBA00022723"/>
    </source>
</evidence>
<dbReference type="GeneTree" id="ENSGT00940000162287"/>
<feature type="compositionally biased region" description="Basic and acidic residues" evidence="11">
    <location>
        <begin position="371"/>
        <end position="385"/>
    </location>
</feature>
<dbReference type="Gene3D" id="3.30.160.60">
    <property type="entry name" value="Classic Zinc Finger"/>
    <property type="match status" value="3"/>
</dbReference>
<keyword evidence="6" id="KW-0805">Transcription regulation</keyword>
<dbReference type="FunFam" id="3.30.160.60:FF:000100">
    <property type="entry name" value="Zinc finger 45-like"/>
    <property type="match status" value="1"/>
</dbReference>
<keyword evidence="8" id="KW-0804">Transcription</keyword>
<name>A0A3P8YFA4_ESOLU</name>
<organism evidence="13 14">
    <name type="scientific">Esox lucius</name>
    <name type="common">Northern pike</name>
    <dbReference type="NCBI Taxonomy" id="8010"/>
    <lineage>
        <taxon>Eukaryota</taxon>
        <taxon>Metazoa</taxon>
        <taxon>Chordata</taxon>
        <taxon>Craniata</taxon>
        <taxon>Vertebrata</taxon>
        <taxon>Euteleostomi</taxon>
        <taxon>Actinopterygii</taxon>
        <taxon>Neopterygii</taxon>
        <taxon>Teleostei</taxon>
        <taxon>Protacanthopterygii</taxon>
        <taxon>Esociformes</taxon>
        <taxon>Esocidae</taxon>
        <taxon>Esox</taxon>
    </lineage>
</organism>
<evidence type="ECO:0000256" key="4">
    <source>
        <dbReference type="ARBA" id="ARBA00022771"/>
    </source>
</evidence>
<evidence type="ECO:0000256" key="11">
    <source>
        <dbReference type="SAM" id="MobiDB-lite"/>
    </source>
</evidence>
<dbReference type="Bgee" id="ENSELUG00000014586">
    <property type="expression patterns" value="Expressed in ovary and 2 other cell types or tissues"/>
</dbReference>
<dbReference type="GO" id="GO:0001227">
    <property type="term" value="F:DNA-binding transcription repressor activity, RNA polymerase II-specific"/>
    <property type="evidence" value="ECO:0007669"/>
    <property type="project" value="TreeGrafter"/>
</dbReference>
<keyword evidence="5" id="KW-0862">Zinc</keyword>
<reference evidence="13" key="4">
    <citation type="submission" date="2025-09" db="UniProtKB">
        <authorList>
            <consortium name="Ensembl"/>
        </authorList>
    </citation>
    <scope>IDENTIFICATION</scope>
</reference>
<evidence type="ECO:0000313" key="13">
    <source>
        <dbReference type="Ensembl" id="ENSELUP00000014560.3"/>
    </source>
</evidence>
<dbReference type="GO" id="GO:0001817">
    <property type="term" value="P:regulation of cytokine production"/>
    <property type="evidence" value="ECO:0007669"/>
    <property type="project" value="TreeGrafter"/>
</dbReference>
<dbReference type="PANTHER" id="PTHR24399:SF23">
    <property type="entry name" value="C2H2-TYPE DOMAIN-CONTAINING PROTEIN"/>
    <property type="match status" value="1"/>
</dbReference>
<protein>
    <recommendedName>
        <fullName evidence="12">C2H2-type domain-containing protein</fullName>
    </recommendedName>
</protein>
<dbReference type="AlphaFoldDB" id="A0A3P8YFA4"/>
<accession>A0A3P8YFA4</accession>
<sequence>LLPLKTYICPGWMEFTPPRILYSTQMPIIFLFSKAVDGALSRPTEELCEHDGWSSAEQSEEDQKPKKFNKQGHSDAQPWEPAVKDIVMDSDSDSSKDLETPESPGIPEAANVDNSGIEKEERLVEWCTDCEAESVLTCTTQRHRKLYACGVCVSQIEGMVGFDQFYMRFDDLTSFEAHVQREHSAKPHRLLCTECGIHPCKKDHSCEHNIKKFRFSDCGKRCRTELGLKIHTSLQHHAHVYPCKYCFKPFHTRPNKLTHEKKCSERFDDIIERQHHVQTHGNLNRNICHTCYKACSNNNRLERHMLIHTGQKLHTCQVCQKSFNQKSHLKSHMRLHSGQKPFRCRMCEKRFNHNVSLKNHIRRHHVPSSQDKGDTEMDVEKEGCL</sequence>
<dbReference type="Pfam" id="PF00096">
    <property type="entry name" value="zf-C2H2"/>
    <property type="match status" value="2"/>
</dbReference>
<feature type="region of interest" description="Disordered" evidence="11">
    <location>
        <begin position="362"/>
        <end position="385"/>
    </location>
</feature>
<dbReference type="SMART" id="SM00355">
    <property type="entry name" value="ZnF_C2H2"/>
    <property type="match status" value="6"/>
</dbReference>
<evidence type="ECO:0000256" key="7">
    <source>
        <dbReference type="ARBA" id="ARBA00023125"/>
    </source>
</evidence>
<feature type="region of interest" description="Disordered" evidence="11">
    <location>
        <begin position="47"/>
        <end position="115"/>
    </location>
</feature>
<dbReference type="PANTHER" id="PTHR24399">
    <property type="entry name" value="ZINC FINGER AND BTB DOMAIN-CONTAINING"/>
    <property type="match status" value="1"/>
</dbReference>
<dbReference type="InterPro" id="IPR013087">
    <property type="entry name" value="Znf_C2H2_type"/>
</dbReference>
<dbReference type="GO" id="GO:0000978">
    <property type="term" value="F:RNA polymerase II cis-regulatory region sequence-specific DNA binding"/>
    <property type="evidence" value="ECO:0007669"/>
    <property type="project" value="TreeGrafter"/>
</dbReference>
<dbReference type="PROSITE" id="PS50157">
    <property type="entry name" value="ZINC_FINGER_C2H2_2"/>
    <property type="match status" value="3"/>
</dbReference>
<evidence type="ECO:0000313" key="14">
    <source>
        <dbReference type="Proteomes" id="UP000265140"/>
    </source>
</evidence>
<dbReference type="OMA" id="FYMRFDD"/>
<proteinExistence type="predicted"/>
<evidence type="ECO:0000256" key="1">
    <source>
        <dbReference type="ARBA" id="ARBA00004123"/>
    </source>
</evidence>
<dbReference type="GO" id="GO:0005654">
    <property type="term" value="C:nucleoplasm"/>
    <property type="evidence" value="ECO:0007669"/>
    <property type="project" value="TreeGrafter"/>
</dbReference>
<reference evidence="14" key="1">
    <citation type="journal article" date="2014" name="PLoS ONE">
        <title>The genome and linkage map of the northern pike (Esox lucius): conserved synteny revealed between the salmonid sister group and the Neoteleostei.</title>
        <authorList>
            <person name="Rondeau E.B."/>
            <person name="Minkley D.R."/>
            <person name="Leong J.S."/>
            <person name="Messmer A.M."/>
            <person name="Jantzen J.R."/>
            <person name="von Schalburg K.R."/>
            <person name="Lemon C."/>
            <person name="Bird N.H."/>
            <person name="Koop B.F."/>
        </authorList>
    </citation>
    <scope>NUCLEOTIDE SEQUENCE</scope>
</reference>
<keyword evidence="4 10" id="KW-0863">Zinc-finger</keyword>
<evidence type="ECO:0000256" key="8">
    <source>
        <dbReference type="ARBA" id="ARBA00023163"/>
    </source>
</evidence>
<evidence type="ECO:0000256" key="3">
    <source>
        <dbReference type="ARBA" id="ARBA00022737"/>
    </source>
</evidence>
<evidence type="ECO:0000256" key="10">
    <source>
        <dbReference type="PROSITE-ProRule" id="PRU00042"/>
    </source>
</evidence>
<feature type="domain" description="C2H2-type" evidence="12">
    <location>
        <begin position="314"/>
        <end position="341"/>
    </location>
</feature>
<reference evidence="13" key="2">
    <citation type="submission" date="2020-02" db="EMBL/GenBank/DDBJ databases">
        <title>Esox lucius (northern pike) genome, fEsoLuc1, primary haplotype.</title>
        <authorList>
            <person name="Myers G."/>
            <person name="Karagic N."/>
            <person name="Meyer A."/>
            <person name="Pippel M."/>
            <person name="Reichard M."/>
            <person name="Winkler S."/>
            <person name="Tracey A."/>
            <person name="Sims Y."/>
            <person name="Howe K."/>
            <person name="Rhie A."/>
            <person name="Formenti G."/>
            <person name="Durbin R."/>
            <person name="Fedrigo O."/>
            <person name="Jarvis E.D."/>
        </authorList>
    </citation>
    <scope>NUCLEOTIDE SEQUENCE [LARGE SCALE GENOMIC DNA]</scope>
</reference>
<keyword evidence="2" id="KW-0479">Metal-binding</keyword>
<dbReference type="InterPro" id="IPR036236">
    <property type="entry name" value="Znf_C2H2_sf"/>
</dbReference>
<feature type="compositionally biased region" description="Basic and acidic residues" evidence="11">
    <location>
        <begin position="82"/>
        <end position="99"/>
    </location>
</feature>
<keyword evidence="9" id="KW-0539">Nucleus</keyword>
<keyword evidence="7" id="KW-0238">DNA-binding</keyword>
<dbReference type="Ensembl" id="ENSELUT00000038973.3">
    <property type="protein sequence ID" value="ENSELUP00000014560.3"/>
    <property type="gene ID" value="ENSELUG00000014586.3"/>
</dbReference>
<dbReference type="GO" id="GO:0002682">
    <property type="term" value="P:regulation of immune system process"/>
    <property type="evidence" value="ECO:0007669"/>
    <property type="project" value="TreeGrafter"/>
</dbReference>
<evidence type="ECO:0000256" key="5">
    <source>
        <dbReference type="ARBA" id="ARBA00022833"/>
    </source>
</evidence>
<evidence type="ECO:0000256" key="6">
    <source>
        <dbReference type="ARBA" id="ARBA00023015"/>
    </source>
</evidence>